<dbReference type="Gene3D" id="3.40.50.720">
    <property type="entry name" value="NAD(P)-binding Rossmann-like Domain"/>
    <property type="match status" value="1"/>
</dbReference>
<name>X0VH95_9ZZZZ</name>
<proteinExistence type="predicted"/>
<evidence type="ECO:0008006" key="2">
    <source>
        <dbReference type="Google" id="ProtNLM"/>
    </source>
</evidence>
<dbReference type="SUPFAM" id="SSF51735">
    <property type="entry name" value="NAD(P)-binding Rossmann-fold domains"/>
    <property type="match status" value="1"/>
</dbReference>
<evidence type="ECO:0000313" key="1">
    <source>
        <dbReference type="EMBL" id="GAG10557.1"/>
    </source>
</evidence>
<accession>X0VH95</accession>
<dbReference type="EMBL" id="BARS01027314">
    <property type="protein sequence ID" value="GAG10557.1"/>
    <property type="molecule type" value="Genomic_DNA"/>
</dbReference>
<organism evidence="1">
    <name type="scientific">marine sediment metagenome</name>
    <dbReference type="NCBI Taxonomy" id="412755"/>
    <lineage>
        <taxon>unclassified sequences</taxon>
        <taxon>metagenomes</taxon>
        <taxon>ecological metagenomes</taxon>
    </lineage>
</organism>
<dbReference type="InterPro" id="IPR036291">
    <property type="entry name" value="NAD(P)-bd_dom_sf"/>
</dbReference>
<gene>
    <name evidence="1" type="ORF">S01H1_42918</name>
</gene>
<feature type="non-terminal residue" evidence="1">
    <location>
        <position position="1"/>
    </location>
</feature>
<dbReference type="AlphaFoldDB" id="X0VH95"/>
<protein>
    <recommendedName>
        <fullName evidence="2">NAD-dependent epimerase/dehydratase domain-containing protein</fullName>
    </recommendedName>
</protein>
<comment type="caution">
    <text evidence="1">The sequence shown here is derived from an EMBL/GenBank/DDBJ whole genome shotgun (WGS) entry which is preliminary data.</text>
</comment>
<sequence>IQNASTNEIINVGCGMRYNFGDLIDYAKDKLGSKSYIEPISPTKFHNAVQVKDMWLDTSKLLSSGWYPEKTAYNAIDEVIDEIRKRKKQEE</sequence>
<reference evidence="1" key="1">
    <citation type="journal article" date="2014" name="Front. Microbiol.">
        <title>High frequency of phylogenetically diverse reductive dehalogenase-homologous genes in deep subseafloor sedimentary metagenomes.</title>
        <authorList>
            <person name="Kawai M."/>
            <person name="Futagami T."/>
            <person name="Toyoda A."/>
            <person name="Takaki Y."/>
            <person name="Nishi S."/>
            <person name="Hori S."/>
            <person name="Arai W."/>
            <person name="Tsubouchi T."/>
            <person name="Morono Y."/>
            <person name="Uchiyama I."/>
            <person name="Ito T."/>
            <person name="Fujiyama A."/>
            <person name="Inagaki F."/>
            <person name="Takami H."/>
        </authorList>
    </citation>
    <scope>NUCLEOTIDE SEQUENCE</scope>
    <source>
        <strain evidence="1">Expedition CK06-06</strain>
    </source>
</reference>